<evidence type="ECO:0000313" key="4">
    <source>
        <dbReference type="EMBL" id="CAB4794192.1"/>
    </source>
</evidence>
<name>A0A6J6KH06_9ZZZZ</name>
<sequence length="310" mass="32428">MSRLKNLKVIAAAAVLVLVAAACGVGEVSGGGSADSAISSRGKISVSLETKGLCVKGTEPECSVFPYGGMGQLIKGEFTDSGKNAAWPYGVSMKFEGGLGISLKHDIAESAAATDCPTTGSTCWLGAFGYRSGDERHYPNVLNNNCISISGGAVLQSKSIAGSTSANGESALTRAAGEEVSRLQERMREDSKRSDRSKLATGIALMLIVDTNRNGEIDSDDRRGGERDQFLMVSMCGPYSGQPGLTVPDARYSYTSCRELGGVLDDVGIGSQVEFAERCVAPLRSGNFKIKMLPPTTTTTTTTTTTLPPN</sequence>
<evidence type="ECO:0000313" key="5">
    <source>
        <dbReference type="EMBL" id="CAB4857907.1"/>
    </source>
</evidence>
<feature type="compositionally biased region" description="Basic and acidic residues" evidence="1">
    <location>
        <begin position="176"/>
        <end position="196"/>
    </location>
</feature>
<feature type="region of interest" description="Disordered" evidence="1">
    <location>
        <begin position="164"/>
        <end position="196"/>
    </location>
</feature>
<dbReference type="AlphaFoldDB" id="A0A6J6KH06"/>
<gene>
    <name evidence="2" type="ORF">UFOPK2242_00212</name>
    <name evidence="3" type="ORF">UFOPK2925_00379</name>
    <name evidence="4" type="ORF">UFOPK2996_00681</name>
    <name evidence="5" type="ORF">UFOPK3317_00254</name>
    <name evidence="6" type="ORF">UFOPK3974_00728</name>
</gene>
<dbReference type="EMBL" id="CAFBOR010000087">
    <property type="protein sequence ID" value="CAB4987166.1"/>
    <property type="molecule type" value="Genomic_DNA"/>
</dbReference>
<organism evidence="2">
    <name type="scientific">freshwater metagenome</name>
    <dbReference type="NCBI Taxonomy" id="449393"/>
    <lineage>
        <taxon>unclassified sequences</taxon>
        <taxon>metagenomes</taxon>
        <taxon>ecological metagenomes</taxon>
    </lineage>
</organism>
<accession>A0A6J6KH06</accession>
<dbReference type="EMBL" id="CAEZZU010000034">
    <property type="protein sequence ID" value="CAB4772919.1"/>
    <property type="molecule type" value="Genomic_DNA"/>
</dbReference>
<dbReference type="EMBL" id="CAFBLK010000027">
    <property type="protein sequence ID" value="CAB4857907.1"/>
    <property type="molecule type" value="Genomic_DNA"/>
</dbReference>
<reference evidence="2" key="1">
    <citation type="submission" date="2020-05" db="EMBL/GenBank/DDBJ databases">
        <authorList>
            <person name="Chiriac C."/>
            <person name="Salcher M."/>
            <person name="Ghai R."/>
            <person name="Kavagutti S V."/>
        </authorList>
    </citation>
    <scope>NUCLEOTIDE SEQUENCE</scope>
</reference>
<dbReference type="PROSITE" id="PS51257">
    <property type="entry name" value="PROKAR_LIPOPROTEIN"/>
    <property type="match status" value="1"/>
</dbReference>
<evidence type="ECO:0000313" key="6">
    <source>
        <dbReference type="EMBL" id="CAB4987166.1"/>
    </source>
</evidence>
<evidence type="ECO:0000313" key="3">
    <source>
        <dbReference type="EMBL" id="CAB4772919.1"/>
    </source>
</evidence>
<proteinExistence type="predicted"/>
<protein>
    <submittedName>
        <fullName evidence="2">Unannotated protein</fullName>
    </submittedName>
</protein>
<dbReference type="EMBL" id="CAEZWM010000012">
    <property type="protein sequence ID" value="CAB4647713.1"/>
    <property type="molecule type" value="Genomic_DNA"/>
</dbReference>
<evidence type="ECO:0000313" key="2">
    <source>
        <dbReference type="EMBL" id="CAB4647713.1"/>
    </source>
</evidence>
<evidence type="ECO:0000256" key="1">
    <source>
        <dbReference type="SAM" id="MobiDB-lite"/>
    </source>
</evidence>
<dbReference type="EMBL" id="CAFAAH010000073">
    <property type="protein sequence ID" value="CAB4794192.1"/>
    <property type="molecule type" value="Genomic_DNA"/>
</dbReference>